<sequence length="115" mass="12953">MISQFFSAIINAFPQSSSTLHRIVRSSKFLGIGQLFSELGLASSVPIDPVSISSGHQVEKLPPFILFGYHSHFNCLMYAAMDLLHAHCINISYIRRRGSNLYILGRAYMVIEMFK</sequence>
<evidence type="ECO:0000313" key="1">
    <source>
        <dbReference type="EMBL" id="ONK79911.1"/>
    </source>
</evidence>
<protein>
    <submittedName>
        <fullName evidence="1">Uncharacterized protein</fullName>
    </submittedName>
</protein>
<dbReference type="Gramene" id="ONK79911">
    <property type="protein sequence ID" value="ONK79911"/>
    <property type="gene ID" value="A4U43_C01F11730"/>
</dbReference>
<evidence type="ECO:0000313" key="2">
    <source>
        <dbReference type="Proteomes" id="UP000243459"/>
    </source>
</evidence>
<dbReference type="AlphaFoldDB" id="A0A5P1FT67"/>
<gene>
    <name evidence="1" type="ORF">A4U43_C01F11730</name>
</gene>
<dbReference type="EMBL" id="CM007381">
    <property type="protein sequence ID" value="ONK79911.1"/>
    <property type="molecule type" value="Genomic_DNA"/>
</dbReference>
<organism evidence="1 2">
    <name type="scientific">Asparagus officinalis</name>
    <name type="common">Garden asparagus</name>
    <dbReference type="NCBI Taxonomy" id="4686"/>
    <lineage>
        <taxon>Eukaryota</taxon>
        <taxon>Viridiplantae</taxon>
        <taxon>Streptophyta</taxon>
        <taxon>Embryophyta</taxon>
        <taxon>Tracheophyta</taxon>
        <taxon>Spermatophyta</taxon>
        <taxon>Magnoliopsida</taxon>
        <taxon>Liliopsida</taxon>
        <taxon>Asparagales</taxon>
        <taxon>Asparagaceae</taxon>
        <taxon>Asparagoideae</taxon>
        <taxon>Asparagus</taxon>
    </lineage>
</organism>
<dbReference type="Proteomes" id="UP000243459">
    <property type="component" value="Chromosome 1"/>
</dbReference>
<keyword evidence="2" id="KW-1185">Reference proteome</keyword>
<proteinExistence type="predicted"/>
<accession>A0A5P1FT67</accession>
<reference evidence="2" key="1">
    <citation type="journal article" date="2017" name="Nat. Commun.">
        <title>The asparagus genome sheds light on the origin and evolution of a young Y chromosome.</title>
        <authorList>
            <person name="Harkess A."/>
            <person name="Zhou J."/>
            <person name="Xu C."/>
            <person name="Bowers J.E."/>
            <person name="Van der Hulst R."/>
            <person name="Ayyampalayam S."/>
            <person name="Mercati F."/>
            <person name="Riccardi P."/>
            <person name="McKain M.R."/>
            <person name="Kakrana A."/>
            <person name="Tang H."/>
            <person name="Ray J."/>
            <person name="Groenendijk J."/>
            <person name="Arikit S."/>
            <person name="Mathioni S.M."/>
            <person name="Nakano M."/>
            <person name="Shan H."/>
            <person name="Telgmann-Rauber A."/>
            <person name="Kanno A."/>
            <person name="Yue Z."/>
            <person name="Chen H."/>
            <person name="Li W."/>
            <person name="Chen Y."/>
            <person name="Xu X."/>
            <person name="Zhang Y."/>
            <person name="Luo S."/>
            <person name="Chen H."/>
            <person name="Gao J."/>
            <person name="Mao Z."/>
            <person name="Pires J.C."/>
            <person name="Luo M."/>
            <person name="Kudrna D."/>
            <person name="Wing R.A."/>
            <person name="Meyers B.C."/>
            <person name="Yi K."/>
            <person name="Kong H."/>
            <person name="Lavrijsen P."/>
            <person name="Sunseri F."/>
            <person name="Falavigna A."/>
            <person name="Ye Y."/>
            <person name="Leebens-Mack J.H."/>
            <person name="Chen G."/>
        </authorList>
    </citation>
    <scope>NUCLEOTIDE SEQUENCE [LARGE SCALE GENOMIC DNA]</scope>
    <source>
        <strain evidence="2">cv. DH0086</strain>
    </source>
</reference>
<name>A0A5P1FT67_ASPOF</name>